<sequence length="293" mass="31644">MAPRPRQTLPETRGNSGSRQNGTSTTRHPPDRVGPTWKNSPAGREGARSSGSASLCPALAPPLAPELPRSHFPHSAGFLSGSRGGNRPSEEDVLMLSTVQGFFSNPTLSLKPPESECVPSRAPIRHGERRAAEEARPRDGLGVHGVRLQRARRAVPGRSRAVPDDDCPEWLRFWAARRRNRPGARLWTSCSAAPRCLFLLCLGARLQYTADGGGRGRGDAASHWRLAGLPAFTARLCTTNGLSAEPHGVLQCATRFSRVSLLQVSKPRPSDVDPLTPGGCPWCSQVPPLNEHF</sequence>
<keyword evidence="1" id="KW-1185">Reference proteome</keyword>
<gene>
    <name evidence="2" type="primary">LOC141413716</name>
</gene>
<accession>A0AC58KA21</accession>
<proteinExistence type="predicted"/>
<organism evidence="1 2">
    <name type="scientific">Castor canadensis</name>
    <name type="common">American beaver</name>
    <dbReference type="NCBI Taxonomy" id="51338"/>
    <lineage>
        <taxon>Eukaryota</taxon>
        <taxon>Metazoa</taxon>
        <taxon>Chordata</taxon>
        <taxon>Craniata</taxon>
        <taxon>Vertebrata</taxon>
        <taxon>Euteleostomi</taxon>
        <taxon>Mammalia</taxon>
        <taxon>Eutheria</taxon>
        <taxon>Euarchontoglires</taxon>
        <taxon>Glires</taxon>
        <taxon>Rodentia</taxon>
        <taxon>Castorimorpha</taxon>
        <taxon>Castoridae</taxon>
        <taxon>Castor</taxon>
    </lineage>
</organism>
<protein>
    <submittedName>
        <fullName evidence="2">Uncharacterized protein</fullName>
    </submittedName>
</protein>
<dbReference type="RefSeq" id="XP_073901789.1">
    <property type="nucleotide sequence ID" value="XM_074045688.1"/>
</dbReference>
<evidence type="ECO:0000313" key="1">
    <source>
        <dbReference type="Proteomes" id="UP001732720"/>
    </source>
</evidence>
<evidence type="ECO:0000313" key="2">
    <source>
        <dbReference type="RefSeq" id="XP_073901789.1"/>
    </source>
</evidence>
<dbReference type="Proteomes" id="UP001732720">
    <property type="component" value="Chromosome 11"/>
</dbReference>
<name>A0AC58KA21_CASCN</name>
<reference evidence="2" key="1">
    <citation type="submission" date="2025-08" db="UniProtKB">
        <authorList>
            <consortium name="RefSeq"/>
        </authorList>
    </citation>
    <scope>IDENTIFICATION</scope>
</reference>